<accession>A0A1G2BSM6</accession>
<dbReference type="EMBL" id="MHKO01000034">
    <property type="protein sequence ID" value="OGY91886.1"/>
    <property type="molecule type" value="Genomic_DNA"/>
</dbReference>
<organism evidence="1 2">
    <name type="scientific">Candidatus Komeilibacteria bacterium RIFCSPLOWO2_02_FULL_48_11</name>
    <dbReference type="NCBI Taxonomy" id="1798553"/>
    <lineage>
        <taxon>Bacteria</taxon>
        <taxon>Candidatus Komeiliibacteriota</taxon>
    </lineage>
</organism>
<proteinExistence type="predicted"/>
<comment type="caution">
    <text evidence="1">The sequence shown here is derived from an EMBL/GenBank/DDBJ whole genome shotgun (WGS) entry which is preliminary data.</text>
</comment>
<evidence type="ECO:0000313" key="2">
    <source>
        <dbReference type="Proteomes" id="UP000178109"/>
    </source>
</evidence>
<protein>
    <submittedName>
        <fullName evidence="1">Uncharacterized protein</fullName>
    </submittedName>
</protein>
<dbReference type="AlphaFoldDB" id="A0A1G2BSM6"/>
<reference evidence="1 2" key="1">
    <citation type="journal article" date="2016" name="Nat. Commun.">
        <title>Thousands of microbial genomes shed light on interconnected biogeochemical processes in an aquifer system.</title>
        <authorList>
            <person name="Anantharaman K."/>
            <person name="Brown C.T."/>
            <person name="Hug L.A."/>
            <person name="Sharon I."/>
            <person name="Castelle C.J."/>
            <person name="Probst A.J."/>
            <person name="Thomas B.C."/>
            <person name="Singh A."/>
            <person name="Wilkins M.J."/>
            <person name="Karaoz U."/>
            <person name="Brodie E.L."/>
            <person name="Williams K.H."/>
            <person name="Hubbard S.S."/>
            <person name="Banfield J.F."/>
        </authorList>
    </citation>
    <scope>NUCLEOTIDE SEQUENCE [LARGE SCALE GENOMIC DNA]</scope>
</reference>
<dbReference type="Proteomes" id="UP000178109">
    <property type="component" value="Unassembled WGS sequence"/>
</dbReference>
<evidence type="ECO:0000313" key="1">
    <source>
        <dbReference type="EMBL" id="OGY91886.1"/>
    </source>
</evidence>
<sequence length="413" mass="45587">MIDLADKEIFKVIKDEAEDTLASDDGQRASAFIDNLPLALATELNQNLPAAQPDLVTAYQALNDRLSFVAIPALKREEIVELFKNKLLLGLREARIDLIAKLKAALLTIPAFSSRDELRQKLREALMENQERLGEAAINLGGAMVNATIGNWLKKYERELGARPVGSLDLNQFFASDKDIQNLSPADQIAARRLFSLHDYLKLSSQTPEGLEDPVIFAAEGQLKKLRGGEWEDVKVETKLATILDKVFKFFNPAPSATEPATVAAPSFDLVNVVKLALSLLTETKGELAVLRDALDKAINSQARDRALGIILLLAQLRRLDDILSDDERFVLLVAEDLKKSGQDDKVEGLRLNPTAPNFIARFLKVVLQDKLNLAEAEALGFAQKLAGLLALEGEKYSRIVISGEDGKLRWNL</sequence>
<name>A0A1G2BSM6_9BACT</name>
<gene>
    <name evidence="1" type="ORF">A3H70_04425</name>
</gene>